<dbReference type="AlphaFoldDB" id="A0A812PGD9"/>
<comment type="caution">
    <text evidence="1">The sequence shown here is derived from an EMBL/GenBank/DDBJ whole genome shotgun (WGS) entry which is preliminary data.</text>
</comment>
<gene>
    <name evidence="1" type="ORF">SNEC2469_LOCUS9403</name>
</gene>
<evidence type="ECO:0000313" key="2">
    <source>
        <dbReference type="Proteomes" id="UP000601435"/>
    </source>
</evidence>
<keyword evidence="2" id="KW-1185">Reference proteome</keyword>
<sequence length="201" mass="22091">MVAVLRSDVVRHRAVVVGTDSGGWESGCNKSVTPVHKQSWIEKLLEELSLHCGPVASTPLGVSEMHLHSFLANTRTFHTVGGGAARLTYQLLEEGADVRPIEGNMYTEAALLGDFVVDDIKVLVGSFPGLFGTELGDKLRSFCLRHGVPLAWGLGNSRPWPVEEKQLLDWLPLEPFEYWHGAGVRLLDSLRESFRLSGIGF</sequence>
<dbReference type="EMBL" id="CAJNJA010015220">
    <property type="protein sequence ID" value="CAE7358202.1"/>
    <property type="molecule type" value="Genomic_DNA"/>
</dbReference>
<name>A0A812PGD9_9DINO</name>
<dbReference type="Proteomes" id="UP000601435">
    <property type="component" value="Unassembled WGS sequence"/>
</dbReference>
<proteinExistence type="predicted"/>
<protein>
    <submittedName>
        <fullName evidence="1">Uncharacterized protein</fullName>
    </submittedName>
</protein>
<reference evidence="1" key="1">
    <citation type="submission" date="2021-02" db="EMBL/GenBank/DDBJ databases">
        <authorList>
            <person name="Dougan E. K."/>
            <person name="Rhodes N."/>
            <person name="Thang M."/>
            <person name="Chan C."/>
        </authorList>
    </citation>
    <scope>NUCLEOTIDE SEQUENCE</scope>
</reference>
<evidence type="ECO:0000313" key="1">
    <source>
        <dbReference type="EMBL" id="CAE7358202.1"/>
    </source>
</evidence>
<organism evidence="1 2">
    <name type="scientific">Symbiodinium necroappetens</name>
    <dbReference type="NCBI Taxonomy" id="1628268"/>
    <lineage>
        <taxon>Eukaryota</taxon>
        <taxon>Sar</taxon>
        <taxon>Alveolata</taxon>
        <taxon>Dinophyceae</taxon>
        <taxon>Suessiales</taxon>
        <taxon>Symbiodiniaceae</taxon>
        <taxon>Symbiodinium</taxon>
    </lineage>
</organism>
<dbReference type="OrthoDB" id="420380at2759"/>
<accession>A0A812PGD9</accession>